<sequence>MHTIGVTGHMDLAEGTEPLLRDALQCLLGELTSGAPGLTGVSCIAPGADSLFAEAVLASGGALSVVLPFHDYRAFLEDAADRARFDRLLEAAADVTVMPYPAASLSAFQAANTELLGRADLLVAVWDGAASEKGGGTAATVAEAHGAGIPVRVLWPAGAARRG</sequence>
<comment type="caution">
    <text evidence="1">The sequence shown here is derived from an EMBL/GenBank/DDBJ whole genome shotgun (WGS) entry which is preliminary data.</text>
</comment>
<name>A0A3B0BW67_9ACTN</name>
<dbReference type="PANTHER" id="PTHR38440">
    <property type="entry name" value="UPF0398 PROTEIN YPSA"/>
    <property type="match status" value="1"/>
</dbReference>
<keyword evidence="2" id="KW-1185">Reference proteome</keyword>
<dbReference type="EMBL" id="RBAM01000001">
    <property type="protein sequence ID" value="RKN77312.1"/>
    <property type="molecule type" value="Genomic_DNA"/>
</dbReference>
<accession>A0A3B0BW67</accession>
<reference evidence="1 2" key="1">
    <citation type="journal article" date="2015" name="Antonie Van Leeuwenhoek">
        <title>Streptomyces klenkii sp. nov., isolated from deep marine sediment.</title>
        <authorList>
            <person name="Veyisoglu A."/>
            <person name="Sahin N."/>
        </authorList>
    </citation>
    <scope>NUCLEOTIDE SEQUENCE [LARGE SCALE GENOMIC DNA]</scope>
    <source>
        <strain evidence="1 2">KCTC 29202</strain>
    </source>
</reference>
<dbReference type="PANTHER" id="PTHR38440:SF1">
    <property type="entry name" value="UPF0398 PROTEIN SPR0331"/>
    <property type="match status" value="1"/>
</dbReference>
<organism evidence="1 2">
    <name type="scientific">Streptomyces klenkii</name>
    <dbReference type="NCBI Taxonomy" id="1420899"/>
    <lineage>
        <taxon>Bacteria</taxon>
        <taxon>Bacillati</taxon>
        <taxon>Actinomycetota</taxon>
        <taxon>Actinomycetes</taxon>
        <taxon>Kitasatosporales</taxon>
        <taxon>Streptomycetaceae</taxon>
        <taxon>Streptomyces</taxon>
    </lineage>
</organism>
<dbReference type="InterPro" id="IPR010697">
    <property type="entry name" value="YspA"/>
</dbReference>
<dbReference type="Gene3D" id="3.40.50.450">
    <property type="match status" value="1"/>
</dbReference>
<dbReference type="Proteomes" id="UP000270343">
    <property type="component" value="Unassembled WGS sequence"/>
</dbReference>
<evidence type="ECO:0000313" key="2">
    <source>
        <dbReference type="Proteomes" id="UP000270343"/>
    </source>
</evidence>
<evidence type="ECO:0008006" key="3">
    <source>
        <dbReference type="Google" id="ProtNLM"/>
    </source>
</evidence>
<evidence type="ECO:0000313" key="1">
    <source>
        <dbReference type="EMBL" id="RKN77312.1"/>
    </source>
</evidence>
<dbReference type="AlphaFoldDB" id="A0A3B0BW67"/>
<gene>
    <name evidence="1" type="ORF">D7231_00785</name>
</gene>
<dbReference type="SUPFAM" id="SSF102405">
    <property type="entry name" value="MCP/YpsA-like"/>
    <property type="match status" value="1"/>
</dbReference>
<dbReference type="OrthoDB" id="3231229at2"/>
<proteinExistence type="predicted"/>
<dbReference type="RefSeq" id="WP_120752927.1">
    <property type="nucleotide sequence ID" value="NZ_JBFADQ010000001.1"/>
</dbReference>
<protein>
    <recommendedName>
        <fullName evidence="3">DUF2493 domain-containing protein</fullName>
    </recommendedName>
</protein>